<keyword evidence="2 6" id="KW-1133">Transmembrane helix</keyword>
<evidence type="ECO:0000313" key="10">
    <source>
        <dbReference type="Proteomes" id="UP000624709"/>
    </source>
</evidence>
<dbReference type="PRINTS" id="PR00260">
    <property type="entry name" value="CHEMTRNSDUCR"/>
</dbReference>
<evidence type="ECO:0000256" key="1">
    <source>
        <dbReference type="ARBA" id="ARBA00022692"/>
    </source>
</evidence>
<reference evidence="9 10" key="1">
    <citation type="submission" date="2021-01" db="EMBL/GenBank/DDBJ databases">
        <title>Whole genome shotgun sequence of Actinoplanes palleronii NBRC 14916.</title>
        <authorList>
            <person name="Komaki H."/>
            <person name="Tamura T."/>
        </authorList>
    </citation>
    <scope>NUCLEOTIDE SEQUENCE [LARGE SCALE GENOMIC DNA]</scope>
    <source>
        <strain evidence="9 10">NBRC 14916</strain>
    </source>
</reference>
<dbReference type="Pfam" id="PF00015">
    <property type="entry name" value="MCPsignal"/>
    <property type="match status" value="1"/>
</dbReference>
<dbReference type="InterPro" id="IPR024478">
    <property type="entry name" value="HlyB_4HB_MCP"/>
</dbReference>
<sequence length="537" mass="54505">MAHTPLPGRPGNPAARWFADLPVAAKIFTAVGVVAVAAIAAGVLAVASLSKVYASTESIVQSNMIPSLELADLRVAAVSVRVAVRDVALLSDKDAAVAKVTVADAAVTAATEVYRQHATDPAAVDAFTQLWAQYISIRDAKQIPAARADDLDEFEAQATSTLTPLVTKALAALQTAATAERAEADQRMTTAHDQYHRSRIQLIVLVIAGILIGLAVATYTVRRIVRSLHEVGAVLSAMAAGDLTSAAPHASRDEIGRMATELHTATAGVRSTVQAVAETAAGVAGSAARLATMSASIAATADTTSGRSRSVAEAAGHVSDNVQSVVAGAEEMSAAIREIAESASQAARVAASAVEVATSASGTVAQLDASSAEIGNVLNLITSIAEQTNLLALNATIEAARAGDAGKGFAVVASEVKDLAQETARATEDIAGRVAAIQSDARAAAGSIHEISEVIAEINQYQTTIAAAVEEQTATTAEISRNVAQAAAGTTEIAGTIGGVADGAAGTSSGMAETRAAMGELADAAEGLQTLVQRFRY</sequence>
<feature type="transmembrane region" description="Helical" evidence="6">
    <location>
        <begin position="27"/>
        <end position="49"/>
    </location>
</feature>
<feature type="transmembrane region" description="Helical" evidence="6">
    <location>
        <begin position="202"/>
        <end position="221"/>
    </location>
</feature>
<dbReference type="PROSITE" id="PS50111">
    <property type="entry name" value="CHEMOTAXIS_TRANSDUC_2"/>
    <property type="match status" value="1"/>
</dbReference>
<dbReference type="SMART" id="SM00304">
    <property type="entry name" value="HAMP"/>
    <property type="match status" value="1"/>
</dbReference>
<keyword evidence="1 6" id="KW-0812">Transmembrane</keyword>
<gene>
    <name evidence="9" type="ORF">Apa02nite_089160</name>
</gene>
<dbReference type="SMART" id="SM00283">
    <property type="entry name" value="MA"/>
    <property type="match status" value="1"/>
</dbReference>
<protein>
    <recommendedName>
        <fullName evidence="11">Methyl-accepting chemotaxis protein</fullName>
    </recommendedName>
</protein>
<accession>A0ABQ4BQ59</accession>
<feature type="domain" description="HAMP" evidence="8">
    <location>
        <begin position="222"/>
        <end position="274"/>
    </location>
</feature>
<dbReference type="PANTHER" id="PTHR32089">
    <property type="entry name" value="METHYL-ACCEPTING CHEMOTAXIS PROTEIN MCPB"/>
    <property type="match status" value="1"/>
</dbReference>
<proteinExistence type="inferred from homology"/>
<dbReference type="PROSITE" id="PS50885">
    <property type="entry name" value="HAMP"/>
    <property type="match status" value="1"/>
</dbReference>
<dbReference type="Gene3D" id="1.10.287.950">
    <property type="entry name" value="Methyl-accepting chemotaxis protein"/>
    <property type="match status" value="1"/>
</dbReference>
<dbReference type="CDD" id="cd06225">
    <property type="entry name" value="HAMP"/>
    <property type="match status" value="1"/>
</dbReference>
<dbReference type="InterPro" id="IPR004089">
    <property type="entry name" value="MCPsignal_dom"/>
</dbReference>
<evidence type="ECO:0000259" key="7">
    <source>
        <dbReference type="PROSITE" id="PS50111"/>
    </source>
</evidence>
<dbReference type="Pfam" id="PF12729">
    <property type="entry name" value="4HB_MCP_1"/>
    <property type="match status" value="1"/>
</dbReference>
<dbReference type="InterPro" id="IPR003660">
    <property type="entry name" value="HAMP_dom"/>
</dbReference>
<dbReference type="RefSeq" id="WP_203830495.1">
    <property type="nucleotide sequence ID" value="NZ_BAAATY010000054.1"/>
</dbReference>
<keyword evidence="6" id="KW-0472">Membrane</keyword>
<evidence type="ECO:0000256" key="3">
    <source>
        <dbReference type="ARBA" id="ARBA00023224"/>
    </source>
</evidence>
<dbReference type="PANTHER" id="PTHR32089:SF112">
    <property type="entry name" value="LYSOZYME-LIKE PROTEIN-RELATED"/>
    <property type="match status" value="1"/>
</dbReference>
<dbReference type="Proteomes" id="UP000624709">
    <property type="component" value="Unassembled WGS sequence"/>
</dbReference>
<dbReference type="EMBL" id="BOMS01000158">
    <property type="protein sequence ID" value="GIE72808.1"/>
    <property type="molecule type" value="Genomic_DNA"/>
</dbReference>
<comment type="caution">
    <text evidence="9">The sequence shown here is derived from an EMBL/GenBank/DDBJ whole genome shotgun (WGS) entry which is preliminary data.</text>
</comment>
<evidence type="ECO:0000256" key="5">
    <source>
        <dbReference type="PROSITE-ProRule" id="PRU00284"/>
    </source>
</evidence>
<organism evidence="9 10">
    <name type="scientific">Actinoplanes palleronii</name>
    <dbReference type="NCBI Taxonomy" id="113570"/>
    <lineage>
        <taxon>Bacteria</taxon>
        <taxon>Bacillati</taxon>
        <taxon>Actinomycetota</taxon>
        <taxon>Actinomycetes</taxon>
        <taxon>Micromonosporales</taxon>
        <taxon>Micromonosporaceae</taxon>
        <taxon>Actinoplanes</taxon>
    </lineage>
</organism>
<dbReference type="InterPro" id="IPR004090">
    <property type="entry name" value="Chemotax_Me-accpt_rcpt"/>
</dbReference>
<evidence type="ECO:0000313" key="9">
    <source>
        <dbReference type="EMBL" id="GIE72808.1"/>
    </source>
</evidence>
<dbReference type="Pfam" id="PF00672">
    <property type="entry name" value="HAMP"/>
    <property type="match status" value="1"/>
</dbReference>
<evidence type="ECO:0000256" key="6">
    <source>
        <dbReference type="SAM" id="Phobius"/>
    </source>
</evidence>
<keyword evidence="10" id="KW-1185">Reference proteome</keyword>
<evidence type="ECO:0000256" key="2">
    <source>
        <dbReference type="ARBA" id="ARBA00022989"/>
    </source>
</evidence>
<evidence type="ECO:0000256" key="4">
    <source>
        <dbReference type="ARBA" id="ARBA00029447"/>
    </source>
</evidence>
<evidence type="ECO:0000259" key="8">
    <source>
        <dbReference type="PROSITE" id="PS50885"/>
    </source>
</evidence>
<feature type="domain" description="Methyl-accepting transducer" evidence="7">
    <location>
        <begin position="286"/>
        <end position="508"/>
    </location>
</feature>
<name>A0ABQ4BQ59_9ACTN</name>
<dbReference type="SUPFAM" id="SSF58104">
    <property type="entry name" value="Methyl-accepting chemotaxis protein (MCP) signaling domain"/>
    <property type="match status" value="1"/>
</dbReference>
<comment type="similarity">
    <text evidence="4">Belongs to the methyl-accepting chemotaxis (MCP) protein family.</text>
</comment>
<evidence type="ECO:0008006" key="11">
    <source>
        <dbReference type="Google" id="ProtNLM"/>
    </source>
</evidence>
<keyword evidence="3 5" id="KW-0807">Transducer</keyword>